<organism evidence="6 7">
    <name type="scientific">Sulfobacillus harzensis</name>
    <dbReference type="NCBI Taxonomy" id="2729629"/>
    <lineage>
        <taxon>Bacteria</taxon>
        <taxon>Bacillati</taxon>
        <taxon>Bacillota</taxon>
        <taxon>Clostridia</taxon>
        <taxon>Eubacteriales</taxon>
        <taxon>Clostridiales Family XVII. Incertae Sedis</taxon>
        <taxon>Sulfobacillus</taxon>
    </lineage>
</organism>
<feature type="domain" description="Nudix hydrolase" evidence="5">
    <location>
        <begin position="32"/>
        <end position="159"/>
    </location>
</feature>
<evidence type="ECO:0000259" key="5">
    <source>
        <dbReference type="PROSITE" id="PS51462"/>
    </source>
</evidence>
<dbReference type="InterPro" id="IPR000086">
    <property type="entry name" value="NUDIX_hydrolase_dom"/>
</dbReference>
<dbReference type="Proteomes" id="UP000533476">
    <property type="component" value="Unassembled WGS sequence"/>
</dbReference>
<evidence type="ECO:0000313" key="6">
    <source>
        <dbReference type="EMBL" id="NMP21038.1"/>
    </source>
</evidence>
<keyword evidence="2 4" id="KW-0378">Hydrolase</keyword>
<dbReference type="InterPro" id="IPR015797">
    <property type="entry name" value="NUDIX_hydrolase-like_dom_sf"/>
</dbReference>
<dbReference type="SUPFAM" id="SSF55811">
    <property type="entry name" value="Nudix"/>
    <property type="match status" value="1"/>
</dbReference>
<dbReference type="Pfam" id="PF14803">
    <property type="entry name" value="Zn_ribbon_Nudix"/>
    <property type="match status" value="1"/>
</dbReference>
<dbReference type="GO" id="GO:0016787">
    <property type="term" value="F:hydrolase activity"/>
    <property type="evidence" value="ECO:0007669"/>
    <property type="project" value="UniProtKB-KW"/>
</dbReference>
<keyword evidence="7" id="KW-1185">Reference proteome</keyword>
<comment type="caution">
    <text evidence="6">The sequence shown here is derived from an EMBL/GenBank/DDBJ whole genome shotgun (WGS) entry which is preliminary data.</text>
</comment>
<dbReference type="InterPro" id="IPR020476">
    <property type="entry name" value="Nudix_hydrolase"/>
</dbReference>
<dbReference type="Gene3D" id="3.90.79.10">
    <property type="entry name" value="Nucleoside Triphosphate Pyrophosphohydrolase"/>
    <property type="match status" value="1"/>
</dbReference>
<accession>A0A7Y0L0I6</accession>
<dbReference type="PANTHER" id="PTHR43222">
    <property type="entry name" value="NUDIX HYDROLASE 23"/>
    <property type="match status" value="1"/>
</dbReference>
<dbReference type="RefSeq" id="WP_169095975.1">
    <property type="nucleotide sequence ID" value="NZ_JABBVZ010000003.1"/>
</dbReference>
<keyword evidence="3" id="KW-0460">Magnesium</keyword>
<name>A0A7Y0L0I6_9FIRM</name>
<dbReference type="PROSITE" id="PS51462">
    <property type="entry name" value="NUDIX"/>
    <property type="match status" value="1"/>
</dbReference>
<dbReference type="PANTHER" id="PTHR43222:SF2">
    <property type="entry name" value="NUDIX HYDROLASE 23, CHLOROPLASTIC"/>
    <property type="match status" value="1"/>
</dbReference>
<gene>
    <name evidence="6" type="ORF">HIJ39_01535</name>
</gene>
<sequence length="174" mass="19266">MYCDRCGSPMAQRILEGKRRQVCIACKAVRYPDMIASVSAIVHRHHEQVVLVRRAIAPGFGQWVVPGGYVEAGESLEAAAVRETLEEVDMQLGTPCLQGVYSSPDTRILTAVYAIDGDFSRARPGLETLEVKLFALRDIPWSAVYFDITRQALADWVRKVSPRKSDLANGSCPE</sequence>
<proteinExistence type="inferred from homology"/>
<reference evidence="6 7" key="1">
    <citation type="submission" date="2020-04" db="EMBL/GenBank/DDBJ databases">
        <authorList>
            <person name="Zhang R."/>
            <person name="Schippers A."/>
        </authorList>
    </citation>
    <scope>NUCLEOTIDE SEQUENCE [LARGE SCALE GENOMIC DNA]</scope>
    <source>
        <strain evidence="6 7">DSM 109850</strain>
    </source>
</reference>
<evidence type="ECO:0000256" key="1">
    <source>
        <dbReference type="ARBA" id="ARBA00001946"/>
    </source>
</evidence>
<evidence type="ECO:0000256" key="4">
    <source>
        <dbReference type="RuleBase" id="RU003476"/>
    </source>
</evidence>
<comment type="similarity">
    <text evidence="4">Belongs to the Nudix hydrolase family.</text>
</comment>
<protein>
    <submittedName>
        <fullName evidence="6">NUDIX hydrolase</fullName>
    </submittedName>
</protein>
<dbReference type="InterPro" id="IPR020084">
    <property type="entry name" value="NUDIX_hydrolase_CS"/>
</dbReference>
<dbReference type="EMBL" id="JABBVZ010000003">
    <property type="protein sequence ID" value="NMP21038.1"/>
    <property type="molecule type" value="Genomic_DNA"/>
</dbReference>
<comment type="cofactor">
    <cofactor evidence="1">
        <name>Mg(2+)</name>
        <dbReference type="ChEBI" id="CHEBI:18420"/>
    </cofactor>
</comment>
<dbReference type="PRINTS" id="PR00502">
    <property type="entry name" value="NUDIXFAMILY"/>
</dbReference>
<evidence type="ECO:0000313" key="7">
    <source>
        <dbReference type="Proteomes" id="UP000533476"/>
    </source>
</evidence>
<dbReference type="AlphaFoldDB" id="A0A7Y0L0I6"/>
<dbReference type="InterPro" id="IPR029401">
    <property type="entry name" value="Nudix_N"/>
</dbReference>
<evidence type="ECO:0000256" key="2">
    <source>
        <dbReference type="ARBA" id="ARBA00022801"/>
    </source>
</evidence>
<evidence type="ECO:0000256" key="3">
    <source>
        <dbReference type="ARBA" id="ARBA00022842"/>
    </source>
</evidence>
<dbReference type="PROSITE" id="PS00893">
    <property type="entry name" value="NUDIX_BOX"/>
    <property type="match status" value="1"/>
</dbReference>
<dbReference type="Gene3D" id="2.20.70.10">
    <property type="match status" value="1"/>
</dbReference>
<dbReference type="Pfam" id="PF00293">
    <property type="entry name" value="NUDIX"/>
    <property type="match status" value="1"/>
</dbReference>